<dbReference type="InterPro" id="IPR018698">
    <property type="entry name" value="VWA-like_dom"/>
</dbReference>
<comment type="caution">
    <text evidence="3">The sequence shown here is derived from an EMBL/GenBank/DDBJ whole genome shotgun (WGS) entry which is preliminary data.</text>
</comment>
<dbReference type="Pfam" id="PF13203">
    <property type="entry name" value="DUF2201_N"/>
    <property type="match status" value="1"/>
</dbReference>
<protein>
    <recommendedName>
        <fullName evidence="4">Metallopeptidase domain-containing protein</fullName>
    </recommendedName>
</protein>
<evidence type="ECO:0000259" key="2">
    <source>
        <dbReference type="Pfam" id="PF13203"/>
    </source>
</evidence>
<sequence>MDKNIEKKLRKLKVNAISLFPDVGYTFLFVKFKIDPNIPYPALTNGKEVKIHPDLFFSLFNDKEQLFIFFHELLHILLLHCYRIERRQLEIWNLAADAVVNNILKRDFGMEVPKSAITIEWLNTLFRAGIKEEDGTEVIYHKLEEKIKDKKEKEGWVYDMVKGKLFIDIEKSEKNEQDMVEIIPAILEKLVEVLRRRGKEPGSLALELERIKVKRKLPRREVAEVVKRTFGDAALSLLNPKRYYLYEEYGVFIPLYEAEEERKLILVIDSSGSTSPWWRDFFKEVFAIVAEKVKVLLIQIDAKIQSIEWLEEVPPSLVLKGGGGTDFKKFFEFQWIKKAKISYRELKKALIFFFTDLDADGVPEKPPVQINPQNFYWVLIKPKKIPWGKKIDWWLLKEERNS</sequence>
<evidence type="ECO:0000313" key="3">
    <source>
        <dbReference type="EMBL" id="HGU46972.1"/>
    </source>
</evidence>
<reference evidence="3" key="1">
    <citation type="journal article" date="2020" name="mSystems">
        <title>Genome- and Community-Level Interaction Insights into Carbon Utilization and Element Cycling Functions of Hydrothermarchaeota in Hydrothermal Sediment.</title>
        <authorList>
            <person name="Zhou Z."/>
            <person name="Liu Y."/>
            <person name="Xu W."/>
            <person name="Pan J."/>
            <person name="Luo Z.H."/>
            <person name="Li M."/>
        </authorList>
    </citation>
    <scope>NUCLEOTIDE SEQUENCE [LARGE SCALE GENOMIC DNA]</scope>
    <source>
        <strain evidence="3">SpSt-594</strain>
    </source>
</reference>
<evidence type="ECO:0008006" key="4">
    <source>
        <dbReference type="Google" id="ProtNLM"/>
    </source>
</evidence>
<proteinExistence type="predicted"/>
<feature type="domain" description="VWA-like" evidence="1">
    <location>
        <begin position="264"/>
        <end position="391"/>
    </location>
</feature>
<dbReference type="PANTHER" id="PTHR38730">
    <property type="entry name" value="SLL7028 PROTEIN"/>
    <property type="match status" value="1"/>
</dbReference>
<dbReference type="PANTHER" id="PTHR38730:SF1">
    <property type="entry name" value="SLL7028 PROTEIN"/>
    <property type="match status" value="1"/>
</dbReference>
<feature type="domain" description="Putative metallopeptidase" evidence="2">
    <location>
        <begin position="26"/>
        <end position="150"/>
    </location>
</feature>
<evidence type="ECO:0000259" key="1">
    <source>
        <dbReference type="Pfam" id="PF09967"/>
    </source>
</evidence>
<dbReference type="InterPro" id="IPR025154">
    <property type="entry name" value="Put_metallopeptidase_dom"/>
</dbReference>
<dbReference type="AlphaFoldDB" id="A0A7C4W9R3"/>
<gene>
    <name evidence="3" type="ORF">ENT60_00215</name>
</gene>
<name>A0A7C4W9R3_UNCW3</name>
<dbReference type="Pfam" id="PF09967">
    <property type="entry name" value="DUF2201"/>
    <property type="match status" value="1"/>
</dbReference>
<organism evidence="3">
    <name type="scientific">candidate division WOR-3 bacterium</name>
    <dbReference type="NCBI Taxonomy" id="2052148"/>
    <lineage>
        <taxon>Bacteria</taxon>
        <taxon>Bacteria division WOR-3</taxon>
    </lineage>
</organism>
<dbReference type="EMBL" id="DSZH01000010">
    <property type="protein sequence ID" value="HGU46972.1"/>
    <property type="molecule type" value="Genomic_DNA"/>
</dbReference>
<accession>A0A7C4W9R3</accession>